<evidence type="ECO:0000256" key="11">
    <source>
        <dbReference type="ARBA" id="ARBA00047365"/>
    </source>
</evidence>
<dbReference type="InterPro" id="IPR001989">
    <property type="entry name" value="Radical_activat_CS"/>
</dbReference>
<organism evidence="13 14">
    <name type="scientific">Ureaplasma ceti</name>
    <dbReference type="NCBI Taxonomy" id="3119530"/>
    <lineage>
        <taxon>Bacteria</taxon>
        <taxon>Bacillati</taxon>
        <taxon>Mycoplasmatota</taxon>
        <taxon>Mycoplasmoidales</taxon>
        <taxon>Mycoplasmoidaceae</taxon>
        <taxon>Ureaplasma</taxon>
    </lineage>
</organism>
<comment type="caution">
    <text evidence="13">The sequence shown here is derived from an EMBL/GenBank/DDBJ whole genome shotgun (WGS) entry which is preliminary data.</text>
</comment>
<keyword evidence="9" id="KW-0408">Iron</keyword>
<dbReference type="InterPro" id="IPR007197">
    <property type="entry name" value="rSAM"/>
</dbReference>
<evidence type="ECO:0000313" key="13">
    <source>
        <dbReference type="EMBL" id="GAA5414309.1"/>
    </source>
</evidence>
<dbReference type="CDD" id="cd01335">
    <property type="entry name" value="Radical_SAM"/>
    <property type="match status" value="1"/>
</dbReference>
<proteinExistence type="inferred from homology"/>
<evidence type="ECO:0000256" key="10">
    <source>
        <dbReference type="ARBA" id="ARBA00023014"/>
    </source>
</evidence>
<keyword evidence="7" id="KW-0479">Metal-binding</keyword>
<comment type="function">
    <text evidence="2 12">Activation of anaerobic ribonucleoside-triphosphate reductase under anaerobic conditions by generation of an organic free radical, using S-adenosylmethionine and reduced flavodoxin as cosubstrates to produce 5'-deoxy-adenosine.</text>
</comment>
<dbReference type="RefSeq" id="WP_353289475.1">
    <property type="nucleotide sequence ID" value="NZ_BAABQM010000001.1"/>
</dbReference>
<dbReference type="Pfam" id="PF13353">
    <property type="entry name" value="Fer4_12"/>
    <property type="match status" value="1"/>
</dbReference>
<comment type="cofactor">
    <cofactor evidence="1">
        <name>[4Fe-4S] cluster</name>
        <dbReference type="ChEBI" id="CHEBI:49883"/>
    </cofactor>
</comment>
<dbReference type="SFLD" id="SFLDS00029">
    <property type="entry name" value="Radical_SAM"/>
    <property type="match status" value="1"/>
</dbReference>
<dbReference type="Gene3D" id="3.20.20.70">
    <property type="entry name" value="Aldolase class I"/>
    <property type="match status" value="1"/>
</dbReference>
<comment type="catalytic activity">
    <reaction evidence="11">
        <text>glycyl-[protein] + reduced [flavodoxin] + S-adenosyl-L-methionine = glycin-2-yl radical-[protein] + semiquinone [flavodoxin] + 5'-deoxyadenosine + L-methionine + H(+)</text>
        <dbReference type="Rhea" id="RHEA:61976"/>
        <dbReference type="Rhea" id="RHEA-COMP:10622"/>
        <dbReference type="Rhea" id="RHEA-COMP:14480"/>
        <dbReference type="Rhea" id="RHEA-COMP:15993"/>
        <dbReference type="Rhea" id="RHEA-COMP:15994"/>
        <dbReference type="ChEBI" id="CHEBI:15378"/>
        <dbReference type="ChEBI" id="CHEBI:17319"/>
        <dbReference type="ChEBI" id="CHEBI:29947"/>
        <dbReference type="ChEBI" id="CHEBI:32722"/>
        <dbReference type="ChEBI" id="CHEBI:57618"/>
        <dbReference type="ChEBI" id="CHEBI:57844"/>
        <dbReference type="ChEBI" id="CHEBI:59789"/>
        <dbReference type="ChEBI" id="CHEBI:140311"/>
    </reaction>
</comment>
<evidence type="ECO:0000256" key="9">
    <source>
        <dbReference type="ARBA" id="ARBA00023004"/>
    </source>
</evidence>
<dbReference type="InterPro" id="IPR058240">
    <property type="entry name" value="rSAM_sf"/>
</dbReference>
<evidence type="ECO:0000256" key="12">
    <source>
        <dbReference type="PIRNR" id="PIRNR000368"/>
    </source>
</evidence>
<keyword evidence="10" id="KW-0411">Iron-sulfur</keyword>
<dbReference type="EMBL" id="BAABQM010000001">
    <property type="protein sequence ID" value="GAA5414309.1"/>
    <property type="molecule type" value="Genomic_DNA"/>
</dbReference>
<evidence type="ECO:0000256" key="7">
    <source>
        <dbReference type="ARBA" id="ARBA00022723"/>
    </source>
</evidence>
<dbReference type="PROSITE" id="PS01087">
    <property type="entry name" value="RADICAL_ACTIVATING"/>
    <property type="match status" value="1"/>
</dbReference>
<evidence type="ECO:0000256" key="3">
    <source>
        <dbReference type="ARBA" id="ARBA00009777"/>
    </source>
</evidence>
<dbReference type="InterPro" id="IPR012837">
    <property type="entry name" value="NrdG"/>
</dbReference>
<reference evidence="13" key="1">
    <citation type="submission" date="2024-02" db="EMBL/GenBank/DDBJ databases">
        <title>Draft genome sequence of new strains in genus Ureaplasma.</title>
        <authorList>
            <person name="Nakajima Y."/>
            <person name="Segawa T."/>
        </authorList>
    </citation>
    <scope>NUCLEOTIDE SEQUENCE [LARGE SCALE GENOMIC DNA]</scope>
    <source>
        <strain evidence="13">OM1</strain>
    </source>
</reference>
<dbReference type="SUPFAM" id="SSF102114">
    <property type="entry name" value="Radical SAM enzymes"/>
    <property type="match status" value="1"/>
</dbReference>
<accession>A0ABP9UA23</accession>
<name>A0ABP9UA23_9BACT</name>
<keyword evidence="6" id="KW-0949">S-adenosyl-L-methionine</keyword>
<dbReference type="PIRSF" id="PIRSF000368">
    <property type="entry name" value="NrdG"/>
    <property type="match status" value="1"/>
</dbReference>
<evidence type="ECO:0000256" key="1">
    <source>
        <dbReference type="ARBA" id="ARBA00001966"/>
    </source>
</evidence>
<comment type="similarity">
    <text evidence="3 12">Belongs to the organic radical-activating enzymes family.</text>
</comment>
<gene>
    <name evidence="13" type="primary">nrdG</name>
    <name evidence="13" type="ORF">UREOM_0200</name>
</gene>
<evidence type="ECO:0000256" key="6">
    <source>
        <dbReference type="ARBA" id="ARBA00022691"/>
    </source>
</evidence>
<dbReference type="Proteomes" id="UP001449582">
    <property type="component" value="Unassembled WGS sequence"/>
</dbReference>
<keyword evidence="8 12" id="KW-0560">Oxidoreductase</keyword>
<keyword evidence="5" id="KW-0004">4Fe-4S</keyword>
<dbReference type="EC" id="1.97.1.-" evidence="12"/>
<keyword evidence="14" id="KW-1185">Reference proteome</keyword>
<dbReference type="PANTHER" id="PTHR30352">
    <property type="entry name" value="PYRUVATE FORMATE-LYASE-ACTIVATING ENZYME"/>
    <property type="match status" value="1"/>
</dbReference>
<evidence type="ECO:0000256" key="4">
    <source>
        <dbReference type="ARBA" id="ARBA00014281"/>
    </source>
</evidence>
<evidence type="ECO:0000256" key="8">
    <source>
        <dbReference type="ARBA" id="ARBA00023002"/>
    </source>
</evidence>
<evidence type="ECO:0000313" key="14">
    <source>
        <dbReference type="Proteomes" id="UP001449582"/>
    </source>
</evidence>
<dbReference type="InterPro" id="IPR013785">
    <property type="entry name" value="Aldolase_TIM"/>
</dbReference>
<sequence length="162" mass="18529">MALIYLNSIRNDLSVNDGPGYRLVIFLQGCDIHCKGCQNKSIQNMNDVEPIEVSQLVNQIRNKLKETGNVINRITVSGGEPLLQKDALLELLIELQDLDICLYTGHELNEVPEIFFQYLNFVKTGPFILNLFTRTKPFVGSTNQTMWEIDKETLEPHEYEAQ</sequence>
<evidence type="ECO:0000256" key="2">
    <source>
        <dbReference type="ARBA" id="ARBA00003852"/>
    </source>
</evidence>
<evidence type="ECO:0000256" key="5">
    <source>
        <dbReference type="ARBA" id="ARBA00022485"/>
    </source>
</evidence>
<protein>
    <recommendedName>
        <fullName evidence="4 12">Anaerobic ribonucleoside-triphosphate reductase-activating protein</fullName>
        <ecNumber evidence="12">1.97.1.-</ecNumber>
    </recommendedName>
</protein>
<dbReference type="InterPro" id="IPR034457">
    <property type="entry name" value="Organic_radical-activating"/>
</dbReference>
<dbReference type="PANTHER" id="PTHR30352:SF2">
    <property type="entry name" value="ANAEROBIC RIBONUCLEOSIDE-TRIPHOSPHATE REDUCTASE-ACTIVATING PROTEIN"/>
    <property type="match status" value="1"/>
</dbReference>